<dbReference type="Pfam" id="PF00172">
    <property type="entry name" value="Zn_clus"/>
    <property type="match status" value="1"/>
</dbReference>
<proteinExistence type="predicted"/>
<comment type="caution">
    <text evidence="3">The sequence shown here is derived from an EMBL/GenBank/DDBJ whole genome shotgun (WGS) entry which is preliminary data.</text>
</comment>
<dbReference type="EMBL" id="JARKIB010000141">
    <property type="protein sequence ID" value="KAJ7733021.1"/>
    <property type="molecule type" value="Genomic_DNA"/>
</dbReference>
<organism evidence="3 4">
    <name type="scientific">Mycena metata</name>
    <dbReference type="NCBI Taxonomy" id="1033252"/>
    <lineage>
        <taxon>Eukaryota</taxon>
        <taxon>Fungi</taxon>
        <taxon>Dikarya</taxon>
        <taxon>Basidiomycota</taxon>
        <taxon>Agaricomycotina</taxon>
        <taxon>Agaricomycetes</taxon>
        <taxon>Agaricomycetidae</taxon>
        <taxon>Agaricales</taxon>
        <taxon>Marasmiineae</taxon>
        <taxon>Mycenaceae</taxon>
        <taxon>Mycena</taxon>
    </lineage>
</organism>
<feature type="region of interest" description="Disordered" evidence="1">
    <location>
        <begin position="61"/>
        <end position="116"/>
    </location>
</feature>
<dbReference type="PROSITE" id="PS50048">
    <property type="entry name" value="ZN2_CY6_FUNGAL_2"/>
    <property type="match status" value="1"/>
</dbReference>
<dbReference type="GO" id="GO:0000981">
    <property type="term" value="F:DNA-binding transcription factor activity, RNA polymerase II-specific"/>
    <property type="evidence" value="ECO:0007669"/>
    <property type="project" value="InterPro"/>
</dbReference>
<dbReference type="PROSITE" id="PS00463">
    <property type="entry name" value="ZN2_CY6_FUNGAL_1"/>
    <property type="match status" value="1"/>
</dbReference>
<dbReference type="SMART" id="SM00066">
    <property type="entry name" value="GAL4"/>
    <property type="match status" value="1"/>
</dbReference>
<dbReference type="GO" id="GO:0008270">
    <property type="term" value="F:zinc ion binding"/>
    <property type="evidence" value="ECO:0007669"/>
    <property type="project" value="InterPro"/>
</dbReference>
<gene>
    <name evidence="3" type="ORF">B0H16DRAFT_1696288</name>
</gene>
<dbReference type="Gene3D" id="4.10.240.10">
    <property type="entry name" value="Zn(2)-C6 fungal-type DNA-binding domain"/>
    <property type="match status" value="1"/>
</dbReference>
<reference evidence="3" key="1">
    <citation type="submission" date="2023-03" db="EMBL/GenBank/DDBJ databases">
        <title>Massive genome expansion in bonnet fungi (Mycena s.s.) driven by repeated elements and novel gene families across ecological guilds.</title>
        <authorList>
            <consortium name="Lawrence Berkeley National Laboratory"/>
            <person name="Harder C.B."/>
            <person name="Miyauchi S."/>
            <person name="Viragh M."/>
            <person name="Kuo A."/>
            <person name="Thoen E."/>
            <person name="Andreopoulos B."/>
            <person name="Lu D."/>
            <person name="Skrede I."/>
            <person name="Drula E."/>
            <person name="Henrissat B."/>
            <person name="Morin E."/>
            <person name="Kohler A."/>
            <person name="Barry K."/>
            <person name="LaButti K."/>
            <person name="Morin E."/>
            <person name="Salamov A."/>
            <person name="Lipzen A."/>
            <person name="Mereny Z."/>
            <person name="Hegedus B."/>
            <person name="Baldrian P."/>
            <person name="Stursova M."/>
            <person name="Weitz H."/>
            <person name="Taylor A."/>
            <person name="Grigoriev I.V."/>
            <person name="Nagy L.G."/>
            <person name="Martin F."/>
            <person name="Kauserud H."/>
        </authorList>
    </citation>
    <scope>NUCLEOTIDE SEQUENCE</scope>
    <source>
        <strain evidence="3">CBHHK182m</strain>
    </source>
</reference>
<feature type="compositionally biased region" description="Polar residues" evidence="1">
    <location>
        <begin position="64"/>
        <end position="89"/>
    </location>
</feature>
<name>A0AAD7I1L1_9AGAR</name>
<dbReference type="CDD" id="cd00067">
    <property type="entry name" value="GAL4"/>
    <property type="match status" value="1"/>
</dbReference>
<evidence type="ECO:0000313" key="4">
    <source>
        <dbReference type="Proteomes" id="UP001215598"/>
    </source>
</evidence>
<protein>
    <recommendedName>
        <fullName evidence="2">Zn(2)-C6 fungal-type domain-containing protein</fullName>
    </recommendedName>
</protein>
<dbReference type="Proteomes" id="UP001215598">
    <property type="component" value="Unassembled WGS sequence"/>
</dbReference>
<feature type="domain" description="Zn(2)-C6 fungal-type" evidence="2">
    <location>
        <begin position="23"/>
        <end position="57"/>
    </location>
</feature>
<keyword evidence="4" id="KW-1185">Reference proteome</keyword>
<evidence type="ECO:0000259" key="2">
    <source>
        <dbReference type="PROSITE" id="PS50048"/>
    </source>
</evidence>
<dbReference type="InterPro" id="IPR036864">
    <property type="entry name" value="Zn2-C6_fun-type_DNA-bd_sf"/>
</dbReference>
<evidence type="ECO:0000256" key="1">
    <source>
        <dbReference type="SAM" id="MobiDB-lite"/>
    </source>
</evidence>
<sequence length="236" mass="26423">MATSDSTDSSHIQLVKKRRSLMACTRCRQRKVRCIPADQLPKNPCARCIKRHVTCEYVAVASDPSGSPSEASTSADISSPTPDLPTSTMADRHRTRFPRSQPRERAPPLPYTRAPPLNQRRLMNLTRHLPAAFNFLPEGHSHGPRTNPTRASSGDPFIQLPHPQSPPTPPAPDIYSLEIAHCAHQYLTNRTVAQEALVNAISYTDHLEPQLFEEALMQPQQGWSAYSNTQWGPIYW</sequence>
<dbReference type="AlphaFoldDB" id="A0AAD7I1L1"/>
<dbReference type="InterPro" id="IPR001138">
    <property type="entry name" value="Zn2Cys6_DnaBD"/>
</dbReference>
<evidence type="ECO:0000313" key="3">
    <source>
        <dbReference type="EMBL" id="KAJ7733021.1"/>
    </source>
</evidence>
<dbReference type="SUPFAM" id="SSF57701">
    <property type="entry name" value="Zn2/Cys6 DNA-binding domain"/>
    <property type="match status" value="1"/>
</dbReference>
<accession>A0AAD7I1L1</accession>